<dbReference type="AlphaFoldDB" id="A0A0E9PAM9"/>
<accession>A0A0E9PAM9</accession>
<sequence>MGNSFFLVLSWPRQKFQLFQHRPKYKNYQIQR</sequence>
<reference evidence="1" key="1">
    <citation type="submission" date="2014-11" db="EMBL/GenBank/DDBJ databases">
        <authorList>
            <person name="Amaro Gonzalez C."/>
        </authorList>
    </citation>
    <scope>NUCLEOTIDE SEQUENCE</scope>
</reference>
<dbReference type="EMBL" id="GBXM01107452">
    <property type="protein sequence ID" value="JAH01125.1"/>
    <property type="molecule type" value="Transcribed_RNA"/>
</dbReference>
<organism evidence="1">
    <name type="scientific">Anguilla anguilla</name>
    <name type="common">European freshwater eel</name>
    <name type="synonym">Muraena anguilla</name>
    <dbReference type="NCBI Taxonomy" id="7936"/>
    <lineage>
        <taxon>Eukaryota</taxon>
        <taxon>Metazoa</taxon>
        <taxon>Chordata</taxon>
        <taxon>Craniata</taxon>
        <taxon>Vertebrata</taxon>
        <taxon>Euteleostomi</taxon>
        <taxon>Actinopterygii</taxon>
        <taxon>Neopterygii</taxon>
        <taxon>Teleostei</taxon>
        <taxon>Anguilliformes</taxon>
        <taxon>Anguillidae</taxon>
        <taxon>Anguilla</taxon>
    </lineage>
</organism>
<proteinExistence type="predicted"/>
<evidence type="ECO:0000313" key="1">
    <source>
        <dbReference type="EMBL" id="JAH01125.1"/>
    </source>
</evidence>
<reference evidence="1" key="2">
    <citation type="journal article" date="2015" name="Fish Shellfish Immunol.">
        <title>Early steps in the European eel (Anguilla anguilla)-Vibrio vulnificus interaction in the gills: Role of the RtxA13 toxin.</title>
        <authorList>
            <person name="Callol A."/>
            <person name="Pajuelo D."/>
            <person name="Ebbesson L."/>
            <person name="Teles M."/>
            <person name="MacKenzie S."/>
            <person name="Amaro C."/>
        </authorList>
    </citation>
    <scope>NUCLEOTIDE SEQUENCE</scope>
</reference>
<protein>
    <submittedName>
        <fullName evidence="1">Uncharacterized protein</fullName>
    </submittedName>
</protein>
<name>A0A0E9PAM9_ANGAN</name>